<gene>
    <name evidence="3" type="ORF">EC912_104108</name>
</gene>
<feature type="transmembrane region" description="Helical" evidence="1">
    <location>
        <begin position="297"/>
        <end position="313"/>
    </location>
</feature>
<name>A0A4R3YS82_9GAMM</name>
<evidence type="ECO:0000313" key="3">
    <source>
        <dbReference type="EMBL" id="TCV93913.1"/>
    </source>
</evidence>
<keyword evidence="4" id="KW-1185">Reference proteome</keyword>
<proteinExistence type="predicted"/>
<keyword evidence="1" id="KW-0812">Transmembrane</keyword>
<feature type="chain" id="PRO_5020183546" evidence="2">
    <location>
        <begin position="27"/>
        <end position="318"/>
    </location>
</feature>
<comment type="caution">
    <text evidence="3">The sequence shown here is derived from an EMBL/GenBank/DDBJ whole genome shotgun (WGS) entry which is preliminary data.</text>
</comment>
<accession>A0A4R3YS82</accession>
<keyword evidence="2" id="KW-0732">Signal</keyword>
<evidence type="ECO:0000256" key="1">
    <source>
        <dbReference type="SAM" id="Phobius"/>
    </source>
</evidence>
<dbReference type="OrthoDB" id="196355at2"/>
<sequence length="318" mass="33869">MTIASCALRAALLAALATGPAGLAFAEPIPVVVADDGAAASSDDAADDAALRKFLSSVTLQTGNVTVPGAHATLKLKPGYAFVPASDARRVLEDLWGNPPDKDVLGLIVPGTTSDVLTQESAWAVIVTYSDDGHVRDDEAKNIDYDDLLKDMKEGTHDANEERVKEGYPAVELVGWATAPHYDADSHKLYWARELEFKDKDGEQSRSLNYDIRVLGRHGYLQLSAIAPIGQLPKVEKDMPEVLAMTDFEAGKQYGDFDEKTDKIAAYGIGALVAGGIAAKAGLFAKLGLLLLAAKKFIVIGIAAIGGVIAKFFKKKKD</sequence>
<keyword evidence="1" id="KW-0472">Membrane</keyword>
<dbReference type="InterPro" id="IPR018682">
    <property type="entry name" value="DUF2167_membr"/>
</dbReference>
<dbReference type="Pfam" id="PF09935">
    <property type="entry name" value="DUF2167"/>
    <property type="match status" value="1"/>
</dbReference>
<feature type="signal peptide" evidence="2">
    <location>
        <begin position="1"/>
        <end position="26"/>
    </location>
</feature>
<dbReference type="AlphaFoldDB" id="A0A4R3YS82"/>
<keyword evidence="1" id="KW-1133">Transmembrane helix</keyword>
<dbReference type="Proteomes" id="UP000295645">
    <property type="component" value="Unassembled WGS sequence"/>
</dbReference>
<dbReference type="RefSeq" id="WP_132144085.1">
    <property type="nucleotide sequence ID" value="NZ_SMCS01000004.1"/>
</dbReference>
<reference evidence="3 4" key="1">
    <citation type="submission" date="2019-03" db="EMBL/GenBank/DDBJ databases">
        <title>Above-ground endophytic microbial communities from plants in different locations in the United States.</title>
        <authorList>
            <person name="Frank C."/>
        </authorList>
    </citation>
    <scope>NUCLEOTIDE SEQUENCE [LARGE SCALE GENOMIC DNA]</scope>
    <source>
        <strain evidence="3 4">LP_13_YM</strain>
    </source>
</reference>
<evidence type="ECO:0000313" key="4">
    <source>
        <dbReference type="Proteomes" id="UP000295645"/>
    </source>
</evidence>
<protein>
    <submittedName>
        <fullName evidence="3">Putative membrane-anchored protein</fullName>
    </submittedName>
</protein>
<evidence type="ECO:0000256" key="2">
    <source>
        <dbReference type="SAM" id="SignalP"/>
    </source>
</evidence>
<dbReference type="EMBL" id="SMCS01000004">
    <property type="protein sequence ID" value="TCV93913.1"/>
    <property type="molecule type" value="Genomic_DNA"/>
</dbReference>
<organism evidence="3 4">
    <name type="scientific">Luteibacter rhizovicinus</name>
    <dbReference type="NCBI Taxonomy" id="242606"/>
    <lineage>
        <taxon>Bacteria</taxon>
        <taxon>Pseudomonadati</taxon>
        <taxon>Pseudomonadota</taxon>
        <taxon>Gammaproteobacteria</taxon>
        <taxon>Lysobacterales</taxon>
        <taxon>Rhodanobacteraceae</taxon>
        <taxon>Luteibacter</taxon>
    </lineage>
</organism>